<dbReference type="SUPFAM" id="SSF52540">
    <property type="entry name" value="P-loop containing nucleoside triphosphate hydrolases"/>
    <property type="match status" value="2"/>
</dbReference>
<dbReference type="SUPFAM" id="SSF55464">
    <property type="entry name" value="Origin of replication-binding domain, RBD-like"/>
    <property type="match status" value="1"/>
</dbReference>
<dbReference type="Gene3D" id="3.40.50.300">
    <property type="entry name" value="P-loop containing nucleotide triphosphate hydrolases"/>
    <property type="match status" value="2"/>
</dbReference>
<proteinExistence type="predicted"/>
<gene>
    <name evidence="3" type="primary">mobF</name>
    <name evidence="3" type="ORF">WDU93_15055</name>
</gene>
<reference evidence="3 4" key="1">
    <citation type="submission" date="2024-02" db="EMBL/GenBank/DDBJ databases">
        <authorList>
            <person name="Saticioglu I.B."/>
        </authorList>
    </citation>
    <scope>NUCLEOTIDE SEQUENCE [LARGE SCALE GENOMIC DNA]</scope>
    <source>
        <strain evidence="3 4">Mu-43</strain>
    </source>
</reference>
<name>A0ABU8LNU1_9MICO</name>
<keyword evidence="4" id="KW-1185">Reference proteome</keyword>
<comment type="caution">
    <text evidence="3">The sequence shown here is derived from an EMBL/GenBank/DDBJ whole genome shotgun (WGS) entry which is preliminary data.</text>
</comment>
<feature type="domain" description="TrwC relaxase" evidence="2">
    <location>
        <begin position="10"/>
        <end position="365"/>
    </location>
</feature>
<evidence type="ECO:0000313" key="3">
    <source>
        <dbReference type="EMBL" id="MEJ1093005.1"/>
    </source>
</evidence>
<organism evidence="3 4">
    <name type="scientific">Microbacterium istanbulense</name>
    <dbReference type="NCBI Taxonomy" id="3122049"/>
    <lineage>
        <taxon>Bacteria</taxon>
        <taxon>Bacillati</taxon>
        <taxon>Actinomycetota</taxon>
        <taxon>Actinomycetes</taxon>
        <taxon>Micrococcales</taxon>
        <taxon>Microbacteriaceae</taxon>
        <taxon>Microbacterium</taxon>
    </lineage>
</organism>
<dbReference type="Pfam" id="PF08751">
    <property type="entry name" value="TrwC"/>
    <property type="match status" value="1"/>
</dbReference>
<dbReference type="Pfam" id="PF13604">
    <property type="entry name" value="AAA_30"/>
    <property type="match status" value="1"/>
</dbReference>
<evidence type="ECO:0000313" key="4">
    <source>
        <dbReference type="Proteomes" id="UP001366085"/>
    </source>
</evidence>
<accession>A0ABU8LNU1</accession>
<dbReference type="RefSeq" id="WP_337322056.1">
    <property type="nucleotide sequence ID" value="NZ_JBBDGN010000022.1"/>
</dbReference>
<dbReference type="CDD" id="cd18809">
    <property type="entry name" value="SF1_C_RecD"/>
    <property type="match status" value="1"/>
</dbReference>
<dbReference type="Proteomes" id="UP001366085">
    <property type="component" value="Unassembled WGS sequence"/>
</dbReference>
<dbReference type="NCBIfam" id="NF041492">
    <property type="entry name" value="MobF"/>
    <property type="match status" value="1"/>
</dbReference>
<dbReference type="PANTHER" id="PTHR43788">
    <property type="entry name" value="DNA2/NAM7 HELICASE FAMILY MEMBER"/>
    <property type="match status" value="1"/>
</dbReference>
<dbReference type="InterPro" id="IPR050534">
    <property type="entry name" value="Coronavir_polyprotein_1ab"/>
</dbReference>
<sequence>MTISIRVMSAGHGYRYLLGSVVTGDGDRDAASGLARYYAEVGTPPGQWLGAGLTGLDTLKQGDPVSEEQLRRLVGHGQHPDTGEILGRAYRQFATADQRVERRVDRLPKGLGDAEHAAQVAAITAEEARKPTGSPVAGFDLTFSAPKSVSTLWAVSDAGTQALIAEAHQQAMKDVLGIIERDVAMTRIGTEGPRGAVAQVEVRGIVAAAYDHYDSRASDPQLHTHVVIANRVQGVHDGKWRTVDSRALHAAVTGLSEHYNAVLSDHLTRLLAVSWEAREREAGRMRRWEIAGVPQSLMDVFSSRTKDIERVKQWLVEEYAAKHGRQPSRAQLWRIRQQATLETRHPKELRSLHDLTQQWRDQAAQVLGADAVSWARDLVETGTSEPLLRADDISLDRVGELGAGVVEQVAQRRATWRRWNLHAEAVRQTMPYRFASAADRDVVVSLIVDAAQAASLRLTPPELATSPREFQRADGSSVFRPKGSAVYSSETVLAAEDRLRAAAARREAPTVDLDLIARVARPRMPDQRALGADQQDAIGKVAVSGRVLDVLVGPAGTGKTTTMRALRRAWEAQYGKGSVVGLAPSAAAAAVLGEELDVQTENTAKWLYEHDRGRWDLRAGQLVIIDEASLAGTFALDRITAHAAEAGAKVLLVGDHAQLQAVDAGGAFGMLVRDRDDAPELVDVRRFRNDWEKYASLQLRLGDTAVIDTYMDHERVAGGDHDRMLDAAYQAWMQDQTAGKVSVLIAETIETVTDLNERARSDRILAGVVTDGGVRLRDGTRASSGDVVITRQNDRRLALRRGWVKNNDRWHVTGAHEDGSVTVRREKSRWRSTITLPAAYVANHVDLGYAITAHRAQGATVETAHAVVASPEMTREALYVAMTRGREANTAYVVTDQHHLEQHQHRDDLQNSARSVLYGILQHTGAELSARETITAEQDEWTSIRQLAAEYETIAQSAQHDRWLGLLRAGGLDETSIDELVATDAYGILSTELRRLDAEGHDVDALLPRVVSAGNLEDIDDLGSLLRYRMQRVASRFAPAVRRRQLIAGIIPRASGTMEPEMARALAEREELIMQRAVALARRAAGESGSRATLTLPSSVRPLTDDVLQQLTVVAAYRDRYAVTGQDPLGAVPDADAQRVDYERARTALAALRNARDAQPDAAEQSFHRGVSRDAR</sequence>
<protein>
    <submittedName>
        <fullName evidence="3">MobF family relaxase</fullName>
    </submittedName>
</protein>
<dbReference type="InterPro" id="IPR014862">
    <property type="entry name" value="TrwC"/>
</dbReference>
<dbReference type="EMBL" id="JBBDGN010000022">
    <property type="protein sequence ID" value="MEJ1093005.1"/>
    <property type="molecule type" value="Genomic_DNA"/>
</dbReference>
<evidence type="ECO:0000256" key="1">
    <source>
        <dbReference type="SAM" id="MobiDB-lite"/>
    </source>
</evidence>
<dbReference type="InterPro" id="IPR027417">
    <property type="entry name" value="P-loop_NTPase"/>
</dbReference>
<feature type="region of interest" description="Disordered" evidence="1">
    <location>
        <begin position="1153"/>
        <end position="1176"/>
    </location>
</feature>
<evidence type="ECO:0000259" key="2">
    <source>
        <dbReference type="Pfam" id="PF08751"/>
    </source>
</evidence>